<reference evidence="2 3" key="1">
    <citation type="submission" date="2022-01" db="EMBL/GenBank/DDBJ databases">
        <title>Paraglaciecola sp. G1-23.</title>
        <authorList>
            <person name="Jin M.S."/>
            <person name="Han D.M."/>
            <person name="Kim H.M."/>
            <person name="Jeon C.O."/>
        </authorList>
    </citation>
    <scope>NUCLEOTIDE SEQUENCE [LARGE SCALE GENOMIC DNA]</scope>
    <source>
        <strain evidence="2 3">G1-23</strain>
    </source>
</reference>
<comment type="similarity">
    <text evidence="1">Belongs to the outer membrane factor (OMF) (TC 1.B.17) family.</text>
</comment>
<name>A0ABS9DAE0_9ALTE</name>
<dbReference type="Pfam" id="PF02321">
    <property type="entry name" value="OEP"/>
    <property type="match status" value="2"/>
</dbReference>
<dbReference type="Gene3D" id="2.20.200.10">
    <property type="entry name" value="Outer membrane efflux proteins (OEP)"/>
    <property type="match status" value="1"/>
</dbReference>
<comment type="caution">
    <text evidence="2">The sequence shown here is derived from an EMBL/GenBank/DDBJ whole genome shotgun (WGS) entry which is preliminary data.</text>
</comment>
<dbReference type="EMBL" id="JAKGAS010000008">
    <property type="protein sequence ID" value="MCF2949350.1"/>
    <property type="molecule type" value="Genomic_DNA"/>
</dbReference>
<dbReference type="RefSeq" id="WP_235313452.1">
    <property type="nucleotide sequence ID" value="NZ_JAKGAS010000008.1"/>
</dbReference>
<evidence type="ECO:0000313" key="3">
    <source>
        <dbReference type="Proteomes" id="UP001521137"/>
    </source>
</evidence>
<dbReference type="Proteomes" id="UP001521137">
    <property type="component" value="Unassembled WGS sequence"/>
</dbReference>
<gene>
    <name evidence="2" type="ORF">L0668_14620</name>
</gene>
<dbReference type="InterPro" id="IPR003423">
    <property type="entry name" value="OMP_efflux"/>
</dbReference>
<sequence>MINKAELDQTATGSIPDNWFNAQSQPKAADKSSALITIPTELQQILAQAQLDNLSIKMAVARLDIAQTVLQINYASLLPKIDATLATQRNQQLVTEQKSLKTSHSANFRASWELDIWRKLANNQAAAEAEYLSSKFELNAAKQSIFSQILTRYLDIQETQELIYWSKQNLTSQQRRVNITAQRLDSGLSNSQDYRLALNSLYSIQATLSQQKLSLHQAQQRFNLLLGRYPSTPIDPIQAEIKLPSVIKLISPQQVLRQRPDLVSSEYSLLSAHYRTVEAHKGYLPDIKLGASFRATREDFSQLFDWKYWLANLTADLVQPIFNSGAISAKMAQQKARQDLTLAQYQQTLLSAWQEIEQALFAEQELRIRFSALEQAYEQIAAAEQRTIINYQNGLASSFELLNLQTRRINAKVNLIRSRFAILSNRINLILALGEPFPATSLTSETS</sequence>
<protein>
    <submittedName>
        <fullName evidence="2">TolC family protein</fullName>
    </submittedName>
</protein>
<dbReference type="Gene3D" id="1.20.1600.10">
    <property type="entry name" value="Outer membrane efflux proteins (OEP)"/>
    <property type="match status" value="1"/>
</dbReference>
<evidence type="ECO:0000256" key="1">
    <source>
        <dbReference type="ARBA" id="ARBA00007613"/>
    </source>
</evidence>
<dbReference type="PANTHER" id="PTHR30203">
    <property type="entry name" value="OUTER MEMBRANE CATION EFFLUX PROTEIN"/>
    <property type="match status" value="1"/>
</dbReference>
<dbReference type="PANTHER" id="PTHR30203:SF30">
    <property type="entry name" value="OUTER MEMBRANE PROTEIN-RELATED"/>
    <property type="match status" value="1"/>
</dbReference>
<accession>A0ABS9DAE0</accession>
<evidence type="ECO:0000313" key="2">
    <source>
        <dbReference type="EMBL" id="MCF2949350.1"/>
    </source>
</evidence>
<keyword evidence="3" id="KW-1185">Reference proteome</keyword>
<organism evidence="2 3">
    <name type="scientific">Paraglaciecola algarum</name>
    <dbReference type="NCBI Taxonomy" id="3050085"/>
    <lineage>
        <taxon>Bacteria</taxon>
        <taxon>Pseudomonadati</taxon>
        <taxon>Pseudomonadota</taxon>
        <taxon>Gammaproteobacteria</taxon>
        <taxon>Alteromonadales</taxon>
        <taxon>Alteromonadaceae</taxon>
        <taxon>Paraglaciecola</taxon>
    </lineage>
</organism>
<proteinExistence type="inferred from homology"/>
<dbReference type="SUPFAM" id="SSF56954">
    <property type="entry name" value="Outer membrane efflux proteins (OEP)"/>
    <property type="match status" value="1"/>
</dbReference>
<dbReference type="InterPro" id="IPR010131">
    <property type="entry name" value="MdtP/NodT-like"/>
</dbReference>